<dbReference type="SUPFAM" id="SSF50494">
    <property type="entry name" value="Trypsin-like serine proteases"/>
    <property type="match status" value="1"/>
</dbReference>
<evidence type="ECO:0000256" key="7">
    <source>
        <dbReference type="RuleBase" id="RU363034"/>
    </source>
</evidence>
<accession>W8C2P0</accession>
<keyword evidence="2" id="KW-0106">Calcium</keyword>
<dbReference type="CDD" id="cd00190">
    <property type="entry name" value="Tryp_SPc"/>
    <property type="match status" value="1"/>
</dbReference>
<reference evidence="10" key="1">
    <citation type="submission" date="2013-07" db="EMBL/GenBank/DDBJ databases">
        <authorList>
            <person name="Geib S."/>
        </authorList>
    </citation>
    <scope>NUCLEOTIDE SEQUENCE</scope>
</reference>
<keyword evidence="4" id="KW-1015">Disulfide bond</keyword>
<dbReference type="Pfam" id="PF00089">
    <property type="entry name" value="Trypsin"/>
    <property type="match status" value="1"/>
</dbReference>
<evidence type="ECO:0000256" key="8">
    <source>
        <dbReference type="SAM" id="SignalP"/>
    </source>
</evidence>
<sequence>MIARHKGLVIHLVILLACLSKIHGDEELEENDPCSTPHYKGVCTTISKCPDLRELMSAIERNSSDVGHCGFNVLEEIICCPKNIVEFRATTISPGPTEFTTISSKSIRDSLKGLTPEQAKQKIKDLMKEAMSGMGGGPPKRNFTSVRAFDRPADRACKEIEKDLMPSTEAHILRGTKVRIEDYPHMAKIIYDSPTLICGGILIHRRFVLTAAHCLQVRGAVALKVIMGVTDFNDTEEWKSREEIDIKTTYLHENYTSFRLYNDIGLIELAREVKYALNVFPTCLHTDPMDLPLDIDLIVTGWGQTETGNSSSHLLAANLTHVPVLLCNASYQGHMDHRLNRGIVDTQLCAFSLDSDACLGDSGGPIHLVKDKRYNNYRVVGLVSFGFLCGSDLPGVYTRVFEYLDFIEGIVWPDG</sequence>
<dbReference type="MEROPS" id="S01.421"/>
<evidence type="ECO:0000256" key="2">
    <source>
        <dbReference type="ARBA" id="ARBA00022837"/>
    </source>
</evidence>
<keyword evidence="7" id="KW-0720">Serine protease</keyword>
<dbReference type="GeneID" id="101460075"/>
<dbReference type="SMART" id="SM00020">
    <property type="entry name" value="Tryp_SPc"/>
    <property type="match status" value="1"/>
</dbReference>
<dbReference type="GO" id="GO:0004252">
    <property type="term" value="F:serine-type endopeptidase activity"/>
    <property type="evidence" value="ECO:0007669"/>
    <property type="project" value="InterPro"/>
</dbReference>
<keyword evidence="7" id="KW-0378">Hydrolase</keyword>
<dbReference type="PROSITE" id="PS00134">
    <property type="entry name" value="TRYPSIN_HIS"/>
    <property type="match status" value="1"/>
</dbReference>
<keyword evidence="5" id="KW-0325">Glycoprotein</keyword>
<evidence type="ECO:0000256" key="5">
    <source>
        <dbReference type="ARBA" id="ARBA00023180"/>
    </source>
</evidence>
<keyword evidence="1 8" id="KW-0732">Signal</keyword>
<dbReference type="InterPro" id="IPR033116">
    <property type="entry name" value="TRYPSIN_SER"/>
</dbReference>
<dbReference type="PRINTS" id="PR00722">
    <property type="entry name" value="CHYMOTRYPSIN"/>
</dbReference>
<comment type="similarity">
    <text evidence="6">Belongs to the peptidase S1 family. CLIP subfamily.</text>
</comment>
<dbReference type="KEGG" id="ccat:101460075"/>
<dbReference type="InterPro" id="IPR043504">
    <property type="entry name" value="Peptidase_S1_PA_chymotrypsin"/>
</dbReference>
<dbReference type="PROSITE" id="PS51257">
    <property type="entry name" value="PROKAR_LIPOPROTEIN"/>
    <property type="match status" value="1"/>
</dbReference>
<evidence type="ECO:0000313" key="10">
    <source>
        <dbReference type="EMBL" id="JAC03484.1"/>
    </source>
</evidence>
<keyword evidence="3" id="KW-0865">Zymogen</keyword>
<reference evidence="10" key="2">
    <citation type="journal article" date="2014" name="BMC Genomics">
        <title>A genomic perspective to assessing quality of mass-reared SIT flies used in Mediterranean fruit fly (Ceratitis capitata) eradication in California.</title>
        <authorList>
            <person name="Calla B."/>
            <person name="Hall B."/>
            <person name="Hou S."/>
            <person name="Geib S.M."/>
        </authorList>
    </citation>
    <scope>NUCLEOTIDE SEQUENCE</scope>
</reference>
<name>W8C2P0_CERCA</name>
<protein>
    <submittedName>
        <fullName evidence="10">Serine protease persephone</fullName>
    </submittedName>
</protein>
<dbReference type="FunFam" id="2.40.10.10:FF:000028">
    <property type="entry name" value="Serine protease easter"/>
    <property type="match status" value="1"/>
</dbReference>
<dbReference type="Gene3D" id="2.40.10.10">
    <property type="entry name" value="Trypsin-like serine proteases"/>
    <property type="match status" value="1"/>
</dbReference>
<dbReference type="InterPro" id="IPR051333">
    <property type="entry name" value="CLIP_Serine_Protease"/>
</dbReference>
<dbReference type="PANTHER" id="PTHR24260:SF135">
    <property type="entry name" value="CLIP DOMAIN-CONTAINING SERINE PROTEASE-RELATED"/>
    <property type="match status" value="1"/>
</dbReference>
<dbReference type="PROSITE" id="PS00135">
    <property type="entry name" value="TRYPSIN_SER"/>
    <property type="match status" value="1"/>
</dbReference>
<evidence type="ECO:0000256" key="3">
    <source>
        <dbReference type="ARBA" id="ARBA00023145"/>
    </source>
</evidence>
<gene>
    <name evidence="10" type="primary">PSH</name>
</gene>
<dbReference type="EMBL" id="GAMC01003072">
    <property type="protein sequence ID" value="JAC03484.1"/>
    <property type="molecule type" value="mRNA"/>
</dbReference>
<dbReference type="OrthoDB" id="6357057at2759"/>
<dbReference type="PANTHER" id="PTHR24260">
    <property type="match status" value="1"/>
</dbReference>
<feature type="chain" id="PRO_5004906956" evidence="8">
    <location>
        <begin position="25"/>
        <end position="415"/>
    </location>
</feature>
<dbReference type="SMART" id="SM00680">
    <property type="entry name" value="CLIP"/>
    <property type="match status" value="1"/>
</dbReference>
<dbReference type="InterPro" id="IPR022700">
    <property type="entry name" value="CLIP"/>
</dbReference>
<feature type="domain" description="Peptidase S1" evidence="9">
    <location>
        <begin position="172"/>
        <end position="412"/>
    </location>
</feature>
<dbReference type="GO" id="GO:0006508">
    <property type="term" value="P:proteolysis"/>
    <property type="evidence" value="ECO:0007669"/>
    <property type="project" value="UniProtKB-KW"/>
</dbReference>
<dbReference type="InterPro" id="IPR001254">
    <property type="entry name" value="Trypsin_dom"/>
</dbReference>
<dbReference type="PROSITE" id="PS50240">
    <property type="entry name" value="TRYPSIN_DOM"/>
    <property type="match status" value="1"/>
</dbReference>
<evidence type="ECO:0000256" key="4">
    <source>
        <dbReference type="ARBA" id="ARBA00023157"/>
    </source>
</evidence>
<dbReference type="InterPro" id="IPR009003">
    <property type="entry name" value="Peptidase_S1_PA"/>
</dbReference>
<proteinExistence type="evidence at transcript level"/>
<dbReference type="InterPro" id="IPR001314">
    <property type="entry name" value="Peptidase_S1A"/>
</dbReference>
<keyword evidence="7 10" id="KW-0645">Protease</keyword>
<dbReference type="InterPro" id="IPR018114">
    <property type="entry name" value="TRYPSIN_HIS"/>
</dbReference>
<evidence type="ECO:0000256" key="1">
    <source>
        <dbReference type="ARBA" id="ARBA00022729"/>
    </source>
</evidence>
<evidence type="ECO:0000259" key="9">
    <source>
        <dbReference type="PROSITE" id="PS50240"/>
    </source>
</evidence>
<evidence type="ECO:0000256" key="6">
    <source>
        <dbReference type="ARBA" id="ARBA00024195"/>
    </source>
</evidence>
<organism evidence="10">
    <name type="scientific">Ceratitis capitata</name>
    <name type="common">Mediterranean fruit fly</name>
    <name type="synonym">Tephritis capitata</name>
    <dbReference type="NCBI Taxonomy" id="7213"/>
    <lineage>
        <taxon>Eukaryota</taxon>
        <taxon>Metazoa</taxon>
        <taxon>Ecdysozoa</taxon>
        <taxon>Arthropoda</taxon>
        <taxon>Hexapoda</taxon>
        <taxon>Insecta</taxon>
        <taxon>Pterygota</taxon>
        <taxon>Neoptera</taxon>
        <taxon>Endopterygota</taxon>
        <taxon>Diptera</taxon>
        <taxon>Brachycera</taxon>
        <taxon>Muscomorpha</taxon>
        <taxon>Tephritoidea</taxon>
        <taxon>Tephritidae</taxon>
        <taxon>Ceratitis</taxon>
        <taxon>Ceratitis</taxon>
    </lineage>
</organism>
<feature type="signal peptide" evidence="8">
    <location>
        <begin position="1"/>
        <end position="24"/>
    </location>
</feature>
<dbReference type="AlphaFoldDB" id="W8C2P0"/>